<gene>
    <name evidence="2" type="ORF">CSA25_00655</name>
</gene>
<name>A0A2G6MTB6_9BACT</name>
<evidence type="ECO:0000313" key="3">
    <source>
        <dbReference type="Proteomes" id="UP000231203"/>
    </source>
</evidence>
<proteinExistence type="predicted"/>
<dbReference type="AlphaFoldDB" id="A0A2G6MTB6"/>
<reference evidence="2 3" key="1">
    <citation type="submission" date="2017-10" db="EMBL/GenBank/DDBJ databases">
        <title>Novel microbial diversity and functional potential in the marine mammal oral microbiome.</title>
        <authorList>
            <person name="Dudek N.K."/>
            <person name="Sun C.L."/>
            <person name="Burstein D."/>
            <person name="Kantor R.S."/>
            <person name="Aliaga Goltsman D.S."/>
            <person name="Bik E.M."/>
            <person name="Thomas B.C."/>
            <person name="Banfield J.F."/>
            <person name="Relman D.A."/>
        </authorList>
    </citation>
    <scope>NUCLEOTIDE SEQUENCE [LARGE SCALE GENOMIC DNA]</scope>
    <source>
        <strain evidence="2">DOLJORAL78_47_202</strain>
    </source>
</reference>
<sequence length="81" mass="9429">MKYLWWTVQASCLLTALFFFVFGIDLIRGAYDLTDPFSFVMTFFAASFIILISLTLALVFMIKMIRVYRRLGRSQVQGDRS</sequence>
<dbReference type="EMBL" id="PDTI01000009">
    <property type="protein sequence ID" value="PIE63337.1"/>
    <property type="molecule type" value="Genomic_DNA"/>
</dbReference>
<keyword evidence="1" id="KW-0812">Transmembrane</keyword>
<dbReference type="Proteomes" id="UP000231203">
    <property type="component" value="Unassembled WGS sequence"/>
</dbReference>
<accession>A0A2G6MTB6</accession>
<comment type="caution">
    <text evidence="2">The sequence shown here is derived from an EMBL/GenBank/DDBJ whole genome shotgun (WGS) entry which is preliminary data.</text>
</comment>
<organism evidence="2 3">
    <name type="scientific">Desulfobacter postgatei</name>
    <dbReference type="NCBI Taxonomy" id="2293"/>
    <lineage>
        <taxon>Bacteria</taxon>
        <taxon>Pseudomonadati</taxon>
        <taxon>Thermodesulfobacteriota</taxon>
        <taxon>Desulfobacteria</taxon>
        <taxon>Desulfobacterales</taxon>
        <taxon>Desulfobacteraceae</taxon>
        <taxon>Desulfobacter</taxon>
    </lineage>
</organism>
<evidence type="ECO:0000256" key="1">
    <source>
        <dbReference type="SAM" id="Phobius"/>
    </source>
</evidence>
<keyword evidence="1" id="KW-1133">Transmembrane helix</keyword>
<evidence type="ECO:0000313" key="2">
    <source>
        <dbReference type="EMBL" id="PIE63337.1"/>
    </source>
</evidence>
<feature type="transmembrane region" description="Helical" evidence="1">
    <location>
        <begin position="39"/>
        <end position="62"/>
    </location>
</feature>
<protein>
    <submittedName>
        <fullName evidence="2">Uncharacterized protein</fullName>
    </submittedName>
</protein>
<keyword evidence="1" id="KW-0472">Membrane</keyword>